<keyword evidence="4 15" id="KW-0575">Peroxidase</keyword>
<comment type="similarity">
    <text evidence="10">Belongs to the peroxiredoxin family. BCP/PrxQ subfamily.</text>
</comment>
<name>C3XA50_OXAFO</name>
<evidence type="ECO:0000256" key="8">
    <source>
        <dbReference type="ARBA" id="ARBA00023284"/>
    </source>
</evidence>
<dbReference type="PANTHER" id="PTHR42801">
    <property type="entry name" value="THIOREDOXIN-DEPENDENT PEROXIDE REDUCTASE"/>
    <property type="match status" value="1"/>
</dbReference>
<evidence type="ECO:0000256" key="10">
    <source>
        <dbReference type="ARBA" id="ARBA00038489"/>
    </source>
</evidence>
<evidence type="ECO:0000256" key="5">
    <source>
        <dbReference type="ARBA" id="ARBA00022862"/>
    </source>
</evidence>
<comment type="subunit">
    <text evidence="2">Monomer.</text>
</comment>
<dbReference type="Proteomes" id="UP000005089">
    <property type="component" value="Unassembled WGS sequence"/>
</dbReference>
<gene>
    <name evidence="15" type="ORF">OFBG_01104</name>
</gene>
<dbReference type="HOGENOM" id="CLU_042529_14_1_4"/>
<evidence type="ECO:0000256" key="4">
    <source>
        <dbReference type="ARBA" id="ARBA00022559"/>
    </source>
</evidence>
<keyword evidence="7" id="KW-1015">Disulfide bond</keyword>
<dbReference type="CDD" id="cd03017">
    <property type="entry name" value="PRX_BCP"/>
    <property type="match status" value="1"/>
</dbReference>
<evidence type="ECO:0000256" key="12">
    <source>
        <dbReference type="ARBA" id="ARBA00049091"/>
    </source>
</evidence>
<dbReference type="AlphaFoldDB" id="C3XA50"/>
<dbReference type="RefSeq" id="WP_005880945.1">
    <property type="nucleotide sequence ID" value="NZ_CP019430.1"/>
</dbReference>
<dbReference type="InterPro" id="IPR050924">
    <property type="entry name" value="Peroxiredoxin_BCP/PrxQ"/>
</dbReference>
<comment type="catalytic activity">
    <reaction evidence="12">
        <text>a hydroperoxide + [thioredoxin]-dithiol = an alcohol + [thioredoxin]-disulfide + H2O</text>
        <dbReference type="Rhea" id="RHEA:62620"/>
        <dbReference type="Rhea" id="RHEA-COMP:10698"/>
        <dbReference type="Rhea" id="RHEA-COMP:10700"/>
        <dbReference type="ChEBI" id="CHEBI:15377"/>
        <dbReference type="ChEBI" id="CHEBI:29950"/>
        <dbReference type="ChEBI" id="CHEBI:30879"/>
        <dbReference type="ChEBI" id="CHEBI:35924"/>
        <dbReference type="ChEBI" id="CHEBI:50058"/>
        <dbReference type="EC" id="1.11.1.24"/>
    </reaction>
</comment>
<dbReference type="OrthoDB" id="9812811at2"/>
<proteinExistence type="inferred from homology"/>
<dbReference type="PIRSF" id="PIRSF000239">
    <property type="entry name" value="AHPC"/>
    <property type="match status" value="1"/>
</dbReference>
<evidence type="ECO:0000256" key="9">
    <source>
        <dbReference type="ARBA" id="ARBA00032824"/>
    </source>
</evidence>
<keyword evidence="6 15" id="KW-0560">Oxidoreductase</keyword>
<dbReference type="PANTHER" id="PTHR42801:SF4">
    <property type="entry name" value="AHPC_TSA FAMILY PROTEIN"/>
    <property type="match status" value="1"/>
</dbReference>
<evidence type="ECO:0000256" key="13">
    <source>
        <dbReference type="PIRSR" id="PIRSR000239-1"/>
    </source>
</evidence>
<protein>
    <recommendedName>
        <fullName evidence="3">thioredoxin-dependent peroxiredoxin</fullName>
        <ecNumber evidence="3">1.11.1.24</ecNumber>
    </recommendedName>
    <alternativeName>
        <fullName evidence="9">Thioredoxin peroxidase</fullName>
    </alternativeName>
    <alternativeName>
        <fullName evidence="11">Thioredoxin-dependent peroxiredoxin Bcp</fullName>
    </alternativeName>
</protein>
<feature type="active site" description="Cysteine sulfenic acid (-SOH) intermediate; for peroxidase activity" evidence="13">
    <location>
        <position position="47"/>
    </location>
</feature>
<evidence type="ECO:0000313" key="16">
    <source>
        <dbReference type="Proteomes" id="UP000005089"/>
    </source>
</evidence>
<dbReference type="GeneID" id="77134926"/>
<dbReference type="GO" id="GO:0034599">
    <property type="term" value="P:cellular response to oxidative stress"/>
    <property type="evidence" value="ECO:0007669"/>
    <property type="project" value="TreeGrafter"/>
</dbReference>
<dbReference type="GO" id="GO:0045454">
    <property type="term" value="P:cell redox homeostasis"/>
    <property type="evidence" value="ECO:0007669"/>
    <property type="project" value="TreeGrafter"/>
</dbReference>
<dbReference type="PROSITE" id="PS51352">
    <property type="entry name" value="THIOREDOXIN_2"/>
    <property type="match status" value="1"/>
</dbReference>
<dbReference type="STRING" id="847.BRW83_1037"/>
<evidence type="ECO:0000259" key="14">
    <source>
        <dbReference type="PROSITE" id="PS51352"/>
    </source>
</evidence>
<keyword evidence="5" id="KW-0049">Antioxidant</keyword>
<evidence type="ECO:0000256" key="11">
    <source>
        <dbReference type="ARBA" id="ARBA00042639"/>
    </source>
</evidence>
<keyword evidence="16" id="KW-1185">Reference proteome</keyword>
<evidence type="ECO:0000256" key="6">
    <source>
        <dbReference type="ARBA" id="ARBA00023002"/>
    </source>
</evidence>
<dbReference type="SUPFAM" id="SSF52833">
    <property type="entry name" value="Thioredoxin-like"/>
    <property type="match status" value="1"/>
</dbReference>
<accession>C3XA50</accession>
<evidence type="ECO:0000256" key="1">
    <source>
        <dbReference type="ARBA" id="ARBA00003330"/>
    </source>
</evidence>
<dbReference type="EMBL" id="GG658170">
    <property type="protein sequence ID" value="EEO30076.1"/>
    <property type="molecule type" value="Genomic_DNA"/>
</dbReference>
<dbReference type="InterPro" id="IPR013766">
    <property type="entry name" value="Thioredoxin_domain"/>
</dbReference>
<dbReference type="InterPro" id="IPR036249">
    <property type="entry name" value="Thioredoxin-like_sf"/>
</dbReference>
<dbReference type="eggNOG" id="COG1225">
    <property type="taxonomic scope" value="Bacteria"/>
</dbReference>
<evidence type="ECO:0000256" key="2">
    <source>
        <dbReference type="ARBA" id="ARBA00011245"/>
    </source>
</evidence>
<dbReference type="InterPro" id="IPR024706">
    <property type="entry name" value="Peroxiredoxin_AhpC-typ"/>
</dbReference>
<dbReference type="FunFam" id="3.40.30.10:FF:000007">
    <property type="entry name" value="Thioredoxin-dependent thiol peroxidase"/>
    <property type="match status" value="1"/>
</dbReference>
<dbReference type="EC" id="1.11.1.24" evidence="3"/>
<dbReference type="InterPro" id="IPR000866">
    <property type="entry name" value="AhpC/TSA"/>
</dbReference>
<evidence type="ECO:0000313" key="15">
    <source>
        <dbReference type="EMBL" id="EEO30076.1"/>
    </source>
</evidence>
<evidence type="ECO:0000256" key="7">
    <source>
        <dbReference type="ARBA" id="ARBA00023157"/>
    </source>
</evidence>
<dbReference type="GO" id="GO:0005737">
    <property type="term" value="C:cytoplasm"/>
    <property type="evidence" value="ECO:0007669"/>
    <property type="project" value="TreeGrafter"/>
</dbReference>
<keyword evidence="8" id="KW-0676">Redox-active center</keyword>
<dbReference type="GO" id="GO:0008379">
    <property type="term" value="F:thioredoxin peroxidase activity"/>
    <property type="evidence" value="ECO:0007669"/>
    <property type="project" value="TreeGrafter"/>
</dbReference>
<dbReference type="Pfam" id="PF00578">
    <property type="entry name" value="AhpC-TSA"/>
    <property type="match status" value="1"/>
</dbReference>
<feature type="domain" description="Thioredoxin" evidence="14">
    <location>
        <begin position="6"/>
        <end position="158"/>
    </location>
</feature>
<comment type="function">
    <text evidence="1">Thiol-specific peroxidase that catalyzes the reduction of hydrogen peroxide and organic hydroperoxides to water and alcohols, respectively. Plays a role in cell protection against oxidative stress by detoxifying peroxides and as sensor of hydrogen peroxide-mediated signaling events.</text>
</comment>
<reference evidence="15 16" key="1">
    <citation type="submission" date="2009-02" db="EMBL/GenBank/DDBJ databases">
        <title>The Genome Sequence of Oxalobacter formigenes OXCC13.</title>
        <authorList>
            <consortium name="The Broad Institute Genome Sequencing Platform"/>
            <person name="Ward D."/>
            <person name="Young S.K."/>
            <person name="Kodira C.D."/>
            <person name="Zeng Q."/>
            <person name="Koehrsen M."/>
            <person name="Alvarado L."/>
            <person name="Berlin A."/>
            <person name="Borenstein D."/>
            <person name="Chen Z."/>
            <person name="Engels R."/>
            <person name="Freedman E."/>
            <person name="Gellesch M."/>
            <person name="Goldberg J."/>
            <person name="Griggs A."/>
            <person name="Gujja S."/>
            <person name="Heiman D."/>
            <person name="Hepburn T."/>
            <person name="Howarth C."/>
            <person name="Jen D."/>
            <person name="Larson L."/>
            <person name="Lewis B."/>
            <person name="Mehta T."/>
            <person name="Park D."/>
            <person name="Pearson M."/>
            <person name="Roberts A."/>
            <person name="Saif S."/>
            <person name="Shea T."/>
            <person name="Shenoy N."/>
            <person name="Sisk P."/>
            <person name="Stolte C."/>
            <person name="Sykes S."/>
            <person name="Walk T."/>
            <person name="White J."/>
            <person name="Yandava C."/>
            <person name="Allison M.J."/>
            <person name="Lander E."/>
            <person name="Nusbaum C."/>
            <person name="Galagan J."/>
            <person name="Birren B."/>
        </authorList>
    </citation>
    <scope>NUCLEOTIDE SEQUENCE [LARGE SCALE GENOMIC DNA]</scope>
    <source>
        <strain evidence="15 16">OXCC13</strain>
    </source>
</reference>
<dbReference type="Gene3D" id="3.40.30.10">
    <property type="entry name" value="Glutaredoxin"/>
    <property type="match status" value="1"/>
</dbReference>
<organism evidence="15 16">
    <name type="scientific">Oxalobacter formigenes OXCC13</name>
    <dbReference type="NCBI Taxonomy" id="556269"/>
    <lineage>
        <taxon>Bacteria</taxon>
        <taxon>Pseudomonadati</taxon>
        <taxon>Pseudomonadota</taxon>
        <taxon>Betaproteobacteria</taxon>
        <taxon>Burkholderiales</taxon>
        <taxon>Oxalobacteraceae</taxon>
        <taxon>Oxalobacter</taxon>
    </lineage>
</organism>
<evidence type="ECO:0000256" key="3">
    <source>
        <dbReference type="ARBA" id="ARBA00013017"/>
    </source>
</evidence>
<sequence length="158" mass="18257">MSEETVQLDQIIPDFTAEATVKPFKLSDYKGKNLIIYFYPKDNTPGCTAESIDFREYYPEFQKANTEIVGLSRDSMRSHENFAKKFDLPFPLISDPEETVCNRFNVMKTKIRYGKPGRGIERSTFLIDRNGKLVKEWRGVKVAGHIEEILEAARQLNK</sequence>